<dbReference type="InterPro" id="IPR003409">
    <property type="entry name" value="MORN"/>
</dbReference>
<name>A0A8C4T3K4_ERPCA</name>
<organism evidence="3 4">
    <name type="scientific">Erpetoichthys calabaricus</name>
    <name type="common">Rope fish</name>
    <name type="synonym">Calamoichthys calabaricus</name>
    <dbReference type="NCBI Taxonomy" id="27687"/>
    <lineage>
        <taxon>Eukaryota</taxon>
        <taxon>Metazoa</taxon>
        <taxon>Chordata</taxon>
        <taxon>Craniata</taxon>
        <taxon>Vertebrata</taxon>
        <taxon>Euteleostomi</taxon>
        <taxon>Actinopterygii</taxon>
        <taxon>Polypteriformes</taxon>
        <taxon>Polypteridae</taxon>
        <taxon>Erpetoichthys</taxon>
    </lineage>
</organism>
<dbReference type="InterPro" id="IPR003123">
    <property type="entry name" value="VPS9"/>
</dbReference>
<evidence type="ECO:0000256" key="1">
    <source>
        <dbReference type="ARBA" id="ARBA00022737"/>
    </source>
</evidence>
<proteinExistence type="predicted"/>
<reference evidence="3" key="1">
    <citation type="submission" date="2025-08" db="UniProtKB">
        <authorList>
            <consortium name="Ensembl"/>
        </authorList>
    </citation>
    <scope>IDENTIFICATION</scope>
</reference>
<dbReference type="Pfam" id="PF02493">
    <property type="entry name" value="MORN"/>
    <property type="match status" value="7"/>
</dbReference>
<dbReference type="GO" id="GO:0031267">
    <property type="term" value="F:small GTPase binding"/>
    <property type="evidence" value="ECO:0007669"/>
    <property type="project" value="TreeGrafter"/>
</dbReference>
<dbReference type="InterPro" id="IPR057248">
    <property type="entry name" value="Alsin-like_PH"/>
</dbReference>
<dbReference type="SMART" id="SM00698">
    <property type="entry name" value="MORN"/>
    <property type="match status" value="7"/>
</dbReference>
<accession>A0A8C4T3K4</accession>
<dbReference type="GeneTree" id="ENSGT00940000161305"/>
<feature type="domain" description="VPS9" evidence="2">
    <location>
        <begin position="838"/>
        <end position="984"/>
    </location>
</feature>
<dbReference type="Gene3D" id="1.20.1050.80">
    <property type="entry name" value="VPS9 domain"/>
    <property type="match status" value="1"/>
</dbReference>
<evidence type="ECO:0000259" key="2">
    <source>
        <dbReference type="PROSITE" id="PS51205"/>
    </source>
</evidence>
<dbReference type="SUPFAM" id="SSF109993">
    <property type="entry name" value="VPS9 domain"/>
    <property type="match status" value="1"/>
</dbReference>
<protein>
    <submittedName>
        <fullName evidence="3">ALS2 C-terminal like</fullName>
    </submittedName>
</protein>
<dbReference type="PANTHER" id="PTHR46089">
    <property type="entry name" value="ALSIN HOMOLOG"/>
    <property type="match status" value="1"/>
</dbReference>
<dbReference type="GO" id="GO:0005085">
    <property type="term" value="F:guanyl-nucleotide exchange factor activity"/>
    <property type="evidence" value="ECO:0007669"/>
    <property type="project" value="TreeGrafter"/>
</dbReference>
<dbReference type="Pfam" id="PF25582">
    <property type="entry name" value="DH_Alsin"/>
    <property type="match status" value="1"/>
</dbReference>
<dbReference type="GO" id="GO:0016197">
    <property type="term" value="P:endosomal transport"/>
    <property type="evidence" value="ECO:0007669"/>
    <property type="project" value="TreeGrafter"/>
</dbReference>
<dbReference type="Gene3D" id="2.20.110.10">
    <property type="entry name" value="Histone H3 K4-specific methyltransferase SET7/9 N-terminal domain"/>
    <property type="match status" value="2"/>
</dbReference>
<gene>
    <name evidence="3" type="primary">ALS2CL</name>
</gene>
<dbReference type="InterPro" id="IPR037191">
    <property type="entry name" value="VPS9_dom_sf"/>
</dbReference>
<dbReference type="Pfam" id="PF02204">
    <property type="entry name" value="VPS9"/>
    <property type="match status" value="1"/>
</dbReference>
<sequence>MSSCDHWRQHTGSVVSWECESTAKEVHTTEVRPRGTAAVRTLLDDDKALQRHLTDIRHAVLDQLPQDDTADPRWQCQAQNIMRLNEGFRAFCERLEENCTSLSCWLCQEPMAGVQGIYLVGDARGVRDAYIEYFSCFTNVVVLGGFEFLSRKMSSVWKKNKELQRLVSGMQKSENPASVCLYQLFHEKIQEQISQYALVLTRLFDDQAEECQEVGSALKELVGLQHYVSQVLDEANSTKRMWQTVGQKLTDLFRTPARRLREDSKNVPISAFLGRSAYDRVLLFDDLLLLLQGSDVRSYNLTTLWAKAIVEETCDRRCIRVTSPEDDLILVAERAENEVVWQWKLDQAIRQCLSGHRDFPLWGKETDNRKQSLASRFAEYTFRNEGRFKNATYQGQWTYGRLHGKGTLSWEDGRNYTGDFKDHQEHGFGVFVNPCHGGEAHDCYKCHWKRGQMQGYGICEYGNNLTYRGYFLDNARHGFGVLEKSRGEKATFRYVGHWENNKKSGYGVLEDYDSGQRYIGMWQDDQRHGHGVVVTQSGLCYQGCFVNDKLTGVGTLLSDDDSAFEGEFTEELQLRGKGKMVLPNGYSIEGVFSSTFGDGLQTTGVLMTADSDRSAKDVQHLQLGIGTLATEVRWVGIYGPLEEYLRSGSDDLSEEVFLGFHVESSRAMKKQLRGSPEGTGSEEYLVFSGDRRNSRDVPVKNSDFMLDLQQVTEGEQLTVYLEKAFQSSAHPLGKLMRFLTMAFQATYSGMGANKHLLGMAQEEVKGHATKIFHIVRSHLSESFVTAAEDKDTGSGLSSYALVLPLILPHFCPELFMLYMLNHERDNGLYWQGIVHLGLLSDTKLLEFLDVQKHLWPLTDLHLTASKRYSLVKDQCFLSAIKCLQNISMTANPQQKLTTLLRTLEEIEKSVAWVLSRDYKLPMDDLLPLLVYVVSRAKIQHLGAEIHLIRDMMDPSGTGGLYDFLLTALESCYEHIQKDEIRRGRVPD</sequence>
<dbReference type="Pfam" id="PF25383">
    <property type="entry name" value="PH_alsin"/>
    <property type="match status" value="1"/>
</dbReference>
<dbReference type="SUPFAM" id="SSF82185">
    <property type="entry name" value="Histone H3 K4-specific methyltransferase SET7/9 N-terminal domain"/>
    <property type="match status" value="2"/>
</dbReference>
<dbReference type="PANTHER" id="PTHR46089:SF1">
    <property type="entry name" value="ALS2 C-TERMINAL-LIKE PROTEIN"/>
    <property type="match status" value="1"/>
</dbReference>
<dbReference type="Proteomes" id="UP000694620">
    <property type="component" value="Unassembled WGS sequence"/>
</dbReference>
<dbReference type="PROSITE" id="PS51205">
    <property type="entry name" value="VPS9"/>
    <property type="match status" value="1"/>
</dbReference>
<keyword evidence="1" id="KW-0677">Repeat</keyword>
<evidence type="ECO:0000313" key="4">
    <source>
        <dbReference type="Proteomes" id="UP000694620"/>
    </source>
</evidence>
<dbReference type="InterPro" id="IPR051984">
    <property type="entry name" value="Alsin"/>
</dbReference>
<dbReference type="GO" id="GO:0031410">
    <property type="term" value="C:cytoplasmic vesicle"/>
    <property type="evidence" value="ECO:0007669"/>
    <property type="project" value="TreeGrafter"/>
</dbReference>
<keyword evidence="4" id="KW-1185">Reference proteome</keyword>
<evidence type="ECO:0000313" key="3">
    <source>
        <dbReference type="Ensembl" id="ENSECRP00000025223.1"/>
    </source>
</evidence>
<reference evidence="3" key="2">
    <citation type="submission" date="2025-09" db="UniProtKB">
        <authorList>
            <consortium name="Ensembl"/>
        </authorList>
    </citation>
    <scope>IDENTIFICATION</scope>
</reference>
<dbReference type="AlphaFoldDB" id="A0A8C4T3K4"/>
<dbReference type="Ensembl" id="ENSECRT00000025763.1">
    <property type="protein sequence ID" value="ENSECRP00000025223.1"/>
    <property type="gene ID" value="ENSECRG00000017062.1"/>
</dbReference>